<evidence type="ECO:0000313" key="3">
    <source>
        <dbReference type="Proteomes" id="UP000620104"/>
    </source>
</evidence>
<keyword evidence="3" id="KW-1185">Reference proteome</keyword>
<name>A0A8H3YCN0_9TREE</name>
<dbReference type="Proteomes" id="UP000620104">
    <property type="component" value="Unassembled WGS sequence"/>
</dbReference>
<accession>A0A8H3YCN0</accession>
<proteinExistence type="predicted"/>
<gene>
    <name evidence="2" type="ORF">NliqN6_0755</name>
</gene>
<feature type="compositionally biased region" description="Polar residues" evidence="1">
    <location>
        <begin position="1"/>
        <end position="10"/>
    </location>
</feature>
<feature type="compositionally biased region" description="Polar residues" evidence="1">
    <location>
        <begin position="22"/>
        <end position="34"/>
    </location>
</feature>
<reference evidence="2" key="1">
    <citation type="submission" date="2020-07" db="EMBL/GenBank/DDBJ databases">
        <title>Draft Genome Sequence of a Deep-Sea Yeast, Naganishia (Cryptococcus) liquefaciens strain N6.</title>
        <authorList>
            <person name="Han Y.W."/>
            <person name="Kajitani R."/>
            <person name="Morimoto H."/>
            <person name="Parhat M."/>
            <person name="Tsubouchi H."/>
            <person name="Bakenova O."/>
            <person name="Ogata M."/>
            <person name="Argunhan B."/>
            <person name="Aoki R."/>
            <person name="Kajiwara S."/>
            <person name="Itoh T."/>
            <person name="Iwasaki H."/>
        </authorList>
    </citation>
    <scope>NUCLEOTIDE SEQUENCE</scope>
    <source>
        <strain evidence="2">N6</strain>
    </source>
</reference>
<dbReference type="OrthoDB" id="2593052at2759"/>
<organism evidence="2 3">
    <name type="scientific">Naganishia liquefaciens</name>
    <dbReference type="NCBI Taxonomy" id="104408"/>
    <lineage>
        <taxon>Eukaryota</taxon>
        <taxon>Fungi</taxon>
        <taxon>Dikarya</taxon>
        <taxon>Basidiomycota</taxon>
        <taxon>Agaricomycotina</taxon>
        <taxon>Tremellomycetes</taxon>
        <taxon>Filobasidiales</taxon>
        <taxon>Filobasidiaceae</taxon>
        <taxon>Naganishia</taxon>
    </lineage>
</organism>
<comment type="caution">
    <text evidence="2">The sequence shown here is derived from an EMBL/GenBank/DDBJ whole genome shotgun (WGS) entry which is preliminary data.</text>
</comment>
<evidence type="ECO:0000313" key="2">
    <source>
        <dbReference type="EMBL" id="GHJ84353.1"/>
    </source>
</evidence>
<dbReference type="EMBL" id="BLZA01000007">
    <property type="protein sequence ID" value="GHJ84353.1"/>
    <property type="molecule type" value="Genomic_DNA"/>
</dbReference>
<evidence type="ECO:0000256" key="1">
    <source>
        <dbReference type="SAM" id="MobiDB-lite"/>
    </source>
</evidence>
<feature type="region of interest" description="Disordered" evidence="1">
    <location>
        <begin position="1"/>
        <end position="57"/>
    </location>
</feature>
<sequence length="218" mass="22590">MASPHPTTYSPAGLSPGLPQALGSSARGSATPGTPSIHGLPSTAATRPGVSSSSHLKPASSAAIRIAPSTHAGSARGAGSVAATSVYPHSANPQDFEKALDEFVERQLPELERLLGDVVGGIDGAFDQRVSSASTERQFQQLQATLQHLITSTRQTGLAGIPITHDTLVTPATSQPARPALSQIADRVERATEHCYAQRETVRDGARAVCEIMRGAGK</sequence>
<dbReference type="AlphaFoldDB" id="A0A8H3YCN0"/>
<protein>
    <submittedName>
        <fullName evidence="2">Uncharacterized protein</fullName>
    </submittedName>
</protein>